<evidence type="ECO:0000313" key="1">
    <source>
        <dbReference type="EMBL" id="GMH98105.1"/>
    </source>
</evidence>
<keyword evidence="2" id="KW-1185">Reference proteome</keyword>
<reference evidence="2" key="1">
    <citation type="journal article" date="2023" name="Commun. Biol.">
        <title>Genome analysis of Parmales, the sister group of diatoms, reveals the evolutionary specialization of diatoms from phago-mixotrophs to photoautotrophs.</title>
        <authorList>
            <person name="Ban H."/>
            <person name="Sato S."/>
            <person name="Yoshikawa S."/>
            <person name="Yamada K."/>
            <person name="Nakamura Y."/>
            <person name="Ichinomiya M."/>
            <person name="Sato N."/>
            <person name="Blanc-Mathieu R."/>
            <person name="Endo H."/>
            <person name="Kuwata A."/>
            <person name="Ogata H."/>
        </authorList>
    </citation>
    <scope>NUCLEOTIDE SEQUENCE [LARGE SCALE GENOMIC DNA]</scope>
    <source>
        <strain evidence="2">NIES 3701</strain>
    </source>
</reference>
<evidence type="ECO:0000313" key="2">
    <source>
        <dbReference type="Proteomes" id="UP001165085"/>
    </source>
</evidence>
<dbReference type="Proteomes" id="UP001165085">
    <property type="component" value="Unassembled WGS sequence"/>
</dbReference>
<proteinExistence type="predicted"/>
<organism evidence="1 2">
    <name type="scientific">Triparma strigata</name>
    <dbReference type="NCBI Taxonomy" id="1606541"/>
    <lineage>
        <taxon>Eukaryota</taxon>
        <taxon>Sar</taxon>
        <taxon>Stramenopiles</taxon>
        <taxon>Ochrophyta</taxon>
        <taxon>Bolidophyceae</taxon>
        <taxon>Parmales</taxon>
        <taxon>Triparmaceae</taxon>
        <taxon>Triparma</taxon>
    </lineage>
</organism>
<dbReference type="AlphaFoldDB" id="A0A9W7F129"/>
<name>A0A9W7F129_9STRA</name>
<accession>A0A9W7F129</accession>
<gene>
    <name evidence="1" type="ORF">TrST_g10781</name>
</gene>
<dbReference type="EMBL" id="BRXY01000508">
    <property type="protein sequence ID" value="GMH98105.1"/>
    <property type="molecule type" value="Genomic_DNA"/>
</dbReference>
<protein>
    <submittedName>
        <fullName evidence="1">Uncharacterized protein</fullName>
    </submittedName>
</protein>
<comment type="caution">
    <text evidence="1">The sequence shown here is derived from an EMBL/GenBank/DDBJ whole genome shotgun (WGS) entry which is preliminary data.</text>
</comment>
<sequence length="107" mass="12154">MGRFVEWLLETDFSTTKLFADSLYCSPVVAGTSKDTPHKFWFDTVTAKVAYFKNDEWNEQVKARLAEIEAMLQVRLETEQLENGSAVAKTMRLRSRITNDGAGEEGE</sequence>